<accession>A0A1A7BIE8</accession>
<reference evidence="2 3" key="1">
    <citation type="submission" date="2016-06" db="EMBL/GenBank/DDBJ databases">
        <title>Genome sequence of Porphyrobacter dokdonensis DSW-74.</title>
        <authorList>
            <person name="Kim J.F."/>
            <person name="Song J.Y."/>
        </authorList>
    </citation>
    <scope>NUCLEOTIDE SEQUENCE [LARGE SCALE GENOMIC DNA]</scope>
    <source>
        <strain evidence="2 3">DSW-74</strain>
    </source>
</reference>
<sequence length="213" mass="23636">MAESKVPGSIHYIASPMWRLIQSRDVSAEQLAEWNSRITREKAYLARLTDSPDNLRNPYREVELTFHHLEAMIALLHEARSSSNDADEAKFVSLFASLRPAFAKAQFLAGFENSLLLPAADWVGEPSELSVVEMKNGNPPAPRRPILAAVTIVLAAMVGLVDYDSPGQLTLTAIVLVGCLAVLCTQPSHERRPAQLTPMTLAGSVWRRRYKMR</sequence>
<evidence type="ECO:0000256" key="1">
    <source>
        <dbReference type="SAM" id="Phobius"/>
    </source>
</evidence>
<name>A0A1A7BIE8_9SPHN</name>
<keyword evidence="1" id="KW-0812">Transmembrane</keyword>
<gene>
    <name evidence="2" type="ORF">I603_1388</name>
</gene>
<keyword evidence="3" id="KW-1185">Reference proteome</keyword>
<dbReference type="EMBL" id="LZYB01000003">
    <property type="protein sequence ID" value="OBV10980.1"/>
    <property type="molecule type" value="Genomic_DNA"/>
</dbReference>
<feature type="transmembrane region" description="Helical" evidence="1">
    <location>
        <begin position="144"/>
        <end position="161"/>
    </location>
</feature>
<evidence type="ECO:0000313" key="2">
    <source>
        <dbReference type="EMBL" id="OBV10980.1"/>
    </source>
</evidence>
<protein>
    <submittedName>
        <fullName evidence="2">Uncharacterized protein</fullName>
    </submittedName>
</protein>
<organism evidence="2 3">
    <name type="scientific">Erythrobacter dokdonensis DSW-74</name>
    <dbReference type="NCBI Taxonomy" id="1300349"/>
    <lineage>
        <taxon>Bacteria</taxon>
        <taxon>Pseudomonadati</taxon>
        <taxon>Pseudomonadota</taxon>
        <taxon>Alphaproteobacteria</taxon>
        <taxon>Sphingomonadales</taxon>
        <taxon>Erythrobacteraceae</taxon>
        <taxon>Erythrobacter/Porphyrobacter group</taxon>
        <taxon>Erythrobacter</taxon>
    </lineage>
</organism>
<keyword evidence="1" id="KW-0472">Membrane</keyword>
<proteinExistence type="predicted"/>
<feature type="transmembrane region" description="Helical" evidence="1">
    <location>
        <begin position="167"/>
        <end position="185"/>
    </location>
</feature>
<keyword evidence="1" id="KW-1133">Transmembrane helix</keyword>
<evidence type="ECO:0000313" key="3">
    <source>
        <dbReference type="Proteomes" id="UP000092484"/>
    </source>
</evidence>
<dbReference type="Proteomes" id="UP000092484">
    <property type="component" value="Unassembled WGS sequence"/>
</dbReference>
<comment type="caution">
    <text evidence="2">The sequence shown here is derived from an EMBL/GenBank/DDBJ whole genome shotgun (WGS) entry which is preliminary data.</text>
</comment>
<dbReference type="AlphaFoldDB" id="A0A1A7BIE8"/>